<accession>A0A2J0KUL0</accession>
<organism evidence="2 3">
    <name type="scientific">Candidatus Aquitaenariimonas noxiae</name>
    <dbReference type="NCBI Taxonomy" id="1974741"/>
    <lineage>
        <taxon>Bacteria</taxon>
        <taxon>Pseudomonadati</taxon>
        <taxon>Candidatus Omnitrophota</taxon>
        <taxon>Candidatus Aquitaenariimonas</taxon>
    </lineage>
</organism>
<evidence type="ECO:0000256" key="1">
    <source>
        <dbReference type="SAM" id="SignalP"/>
    </source>
</evidence>
<sequence>MRILIILSILIASLAAPLFAAEVDPSKLELSLTPGKTSETIITVTNWMDYSVKVNIKTDAYRYIFTENTIPPKEGTGELPPCQSWLKFQPNQFELSPKASMRIKCVINVPQGAKEEHVASILFDEEGLVTTYDKYPDKPGNITLKVIPRFTIPLYISIEGNKVIDADISDMKVVEGPSLGTSIKTEITLHNKGTVHLRPSGTLLFMDSKENIIKTMKIGECLPLFPDYKEKIPVYCPVMLEPGSYSAVCTIDIGGGKLLQKKTDFTITKSYDMK</sequence>
<evidence type="ECO:0000313" key="2">
    <source>
        <dbReference type="EMBL" id="PIU42181.1"/>
    </source>
</evidence>
<comment type="caution">
    <text evidence="2">The sequence shown here is derived from an EMBL/GenBank/DDBJ whole genome shotgun (WGS) entry which is preliminary data.</text>
</comment>
<protein>
    <recommendedName>
        <fullName evidence="4">Abnormal spindle-like microcephaly-associated protein ASH domain-containing protein</fullName>
    </recommendedName>
</protein>
<proteinExistence type="predicted"/>
<evidence type="ECO:0000313" key="3">
    <source>
        <dbReference type="Proteomes" id="UP000230052"/>
    </source>
</evidence>
<dbReference type="AlphaFoldDB" id="A0A2J0KUL0"/>
<evidence type="ECO:0008006" key="4">
    <source>
        <dbReference type="Google" id="ProtNLM"/>
    </source>
</evidence>
<feature type="signal peptide" evidence="1">
    <location>
        <begin position="1"/>
        <end position="20"/>
    </location>
</feature>
<reference evidence="2 3" key="1">
    <citation type="submission" date="2017-09" db="EMBL/GenBank/DDBJ databases">
        <title>Depth-based differentiation of microbial function through sediment-hosted aquifers and enrichment of novel symbionts in the deep terrestrial subsurface.</title>
        <authorList>
            <person name="Probst A.J."/>
            <person name="Ladd B."/>
            <person name="Jarett J.K."/>
            <person name="Geller-Mcgrath D.E."/>
            <person name="Sieber C.M."/>
            <person name="Emerson J.B."/>
            <person name="Anantharaman K."/>
            <person name="Thomas B.C."/>
            <person name="Malmstrom R."/>
            <person name="Stieglmeier M."/>
            <person name="Klingl A."/>
            <person name="Woyke T."/>
            <person name="Ryan C.M."/>
            <person name="Banfield J.F."/>
        </authorList>
    </citation>
    <scope>NUCLEOTIDE SEQUENCE [LARGE SCALE GENOMIC DNA]</scope>
    <source>
        <strain evidence="2">CG07_land_8_20_14_0_80_42_15</strain>
    </source>
</reference>
<feature type="chain" id="PRO_5014463160" description="Abnormal spindle-like microcephaly-associated protein ASH domain-containing protein" evidence="1">
    <location>
        <begin position="21"/>
        <end position="274"/>
    </location>
</feature>
<gene>
    <name evidence="2" type="ORF">COS99_01580</name>
</gene>
<dbReference type="EMBL" id="PEWV01000016">
    <property type="protein sequence ID" value="PIU42181.1"/>
    <property type="molecule type" value="Genomic_DNA"/>
</dbReference>
<keyword evidence="1" id="KW-0732">Signal</keyword>
<dbReference type="Proteomes" id="UP000230052">
    <property type="component" value="Unassembled WGS sequence"/>
</dbReference>
<name>A0A2J0KUL0_9BACT</name>